<dbReference type="Gene3D" id="3.40.50.740">
    <property type="match status" value="2"/>
</dbReference>
<accession>A0A9D2GU27</accession>
<dbReference type="Gene3D" id="2.20.25.90">
    <property type="entry name" value="ADC-like domains"/>
    <property type="match status" value="1"/>
</dbReference>
<dbReference type="InterPro" id="IPR006311">
    <property type="entry name" value="TAT_signal"/>
</dbReference>
<dbReference type="Pfam" id="PF01568">
    <property type="entry name" value="Molydop_binding"/>
    <property type="match status" value="1"/>
</dbReference>
<dbReference type="PANTHER" id="PTHR43742">
    <property type="entry name" value="TRIMETHYLAMINE-N-OXIDE REDUCTASE"/>
    <property type="match status" value="1"/>
</dbReference>
<dbReference type="Proteomes" id="UP000824176">
    <property type="component" value="Unassembled WGS sequence"/>
</dbReference>
<evidence type="ECO:0000256" key="2">
    <source>
        <dbReference type="ARBA" id="ARBA00022723"/>
    </source>
</evidence>
<dbReference type="GO" id="GO:0043546">
    <property type="term" value="F:molybdopterin cofactor binding"/>
    <property type="evidence" value="ECO:0007669"/>
    <property type="project" value="InterPro"/>
</dbReference>
<dbReference type="PROSITE" id="PS51318">
    <property type="entry name" value="TAT"/>
    <property type="match status" value="1"/>
</dbReference>
<dbReference type="Gene3D" id="3.40.228.10">
    <property type="entry name" value="Dimethylsulfoxide Reductase, domain 2"/>
    <property type="match status" value="1"/>
</dbReference>
<evidence type="ECO:0000313" key="8">
    <source>
        <dbReference type="EMBL" id="HIZ90063.1"/>
    </source>
</evidence>
<dbReference type="InterPro" id="IPR006656">
    <property type="entry name" value="Mopterin_OxRdtase"/>
</dbReference>
<keyword evidence="5" id="KW-0408">Iron</keyword>
<dbReference type="SMART" id="SM00926">
    <property type="entry name" value="Molybdop_Fe4S4"/>
    <property type="match status" value="1"/>
</dbReference>
<dbReference type="NCBIfam" id="TIGR01409">
    <property type="entry name" value="TAT_signal_seq"/>
    <property type="match status" value="1"/>
</dbReference>
<dbReference type="GO" id="GO:0051536">
    <property type="term" value="F:iron-sulfur cluster binding"/>
    <property type="evidence" value="ECO:0007669"/>
    <property type="project" value="UniProtKB-KW"/>
</dbReference>
<reference evidence="8" key="2">
    <citation type="submission" date="2021-04" db="EMBL/GenBank/DDBJ databases">
        <authorList>
            <person name="Gilroy R."/>
        </authorList>
    </citation>
    <scope>NUCLEOTIDE SEQUENCE</scope>
    <source>
        <strain evidence="8">ChiW4-1371</strain>
    </source>
</reference>
<evidence type="ECO:0000256" key="1">
    <source>
        <dbReference type="ARBA" id="ARBA00010312"/>
    </source>
</evidence>
<dbReference type="Pfam" id="PF00384">
    <property type="entry name" value="Molybdopterin"/>
    <property type="match status" value="1"/>
</dbReference>
<dbReference type="InterPro" id="IPR050612">
    <property type="entry name" value="Prok_Mopterin_Oxidored"/>
</dbReference>
<proteinExistence type="inferred from homology"/>
<keyword evidence="6" id="KW-0411">Iron-sulfur</keyword>
<feature type="domain" description="4Fe-4S Mo/W bis-MGD-type" evidence="7">
    <location>
        <begin position="65"/>
        <end position="137"/>
    </location>
</feature>
<dbReference type="GO" id="GO:0016491">
    <property type="term" value="F:oxidoreductase activity"/>
    <property type="evidence" value="ECO:0007669"/>
    <property type="project" value="UniProtKB-KW"/>
</dbReference>
<keyword evidence="3" id="KW-0732">Signal</keyword>
<keyword evidence="4" id="KW-0560">Oxidoreductase</keyword>
<organism evidence="8 9">
    <name type="scientific">Candidatus Mucispirillum faecigallinarum</name>
    <dbReference type="NCBI Taxonomy" id="2838699"/>
    <lineage>
        <taxon>Bacteria</taxon>
        <taxon>Pseudomonadati</taxon>
        <taxon>Deferribacterota</taxon>
        <taxon>Deferribacteres</taxon>
        <taxon>Deferribacterales</taxon>
        <taxon>Mucispirillaceae</taxon>
        <taxon>Mucispirillum</taxon>
    </lineage>
</organism>
<evidence type="ECO:0000259" key="7">
    <source>
        <dbReference type="PROSITE" id="PS51669"/>
    </source>
</evidence>
<dbReference type="PROSITE" id="PS51669">
    <property type="entry name" value="4FE4S_MOW_BIS_MGD"/>
    <property type="match status" value="1"/>
</dbReference>
<dbReference type="GO" id="GO:0030288">
    <property type="term" value="C:outer membrane-bounded periplasmic space"/>
    <property type="evidence" value="ECO:0007669"/>
    <property type="project" value="TreeGrafter"/>
</dbReference>
<dbReference type="InterPro" id="IPR019546">
    <property type="entry name" value="TAT_signal_bac_arc"/>
</dbReference>
<evidence type="ECO:0000256" key="6">
    <source>
        <dbReference type="ARBA" id="ARBA00023014"/>
    </source>
</evidence>
<evidence type="ECO:0000256" key="5">
    <source>
        <dbReference type="ARBA" id="ARBA00023004"/>
    </source>
</evidence>
<comment type="similarity">
    <text evidence="1">Belongs to the prokaryotic molybdopterin-containing oxidoreductase family.</text>
</comment>
<gene>
    <name evidence="8" type="ORF">H9804_08950</name>
</gene>
<dbReference type="InterPro" id="IPR009010">
    <property type="entry name" value="Asp_de-COase-like_dom_sf"/>
</dbReference>
<dbReference type="GO" id="GO:0009055">
    <property type="term" value="F:electron transfer activity"/>
    <property type="evidence" value="ECO:0007669"/>
    <property type="project" value="TreeGrafter"/>
</dbReference>
<reference evidence="8" key="1">
    <citation type="journal article" date="2021" name="PeerJ">
        <title>Extensive microbial diversity within the chicken gut microbiome revealed by metagenomics and culture.</title>
        <authorList>
            <person name="Gilroy R."/>
            <person name="Ravi A."/>
            <person name="Getino M."/>
            <person name="Pursley I."/>
            <person name="Horton D.L."/>
            <person name="Alikhan N.F."/>
            <person name="Baker D."/>
            <person name="Gharbi K."/>
            <person name="Hall N."/>
            <person name="Watson M."/>
            <person name="Adriaenssens E.M."/>
            <person name="Foster-Nyarko E."/>
            <person name="Jarju S."/>
            <person name="Secka A."/>
            <person name="Antonio M."/>
            <person name="Oren A."/>
            <person name="Chaudhuri R.R."/>
            <person name="La Ragione R."/>
            <person name="Hildebrand F."/>
            <person name="Pallen M.J."/>
        </authorList>
    </citation>
    <scope>NUCLEOTIDE SEQUENCE</scope>
    <source>
        <strain evidence="8">ChiW4-1371</strain>
    </source>
</reference>
<dbReference type="GO" id="GO:0009061">
    <property type="term" value="P:anaerobic respiration"/>
    <property type="evidence" value="ECO:0007669"/>
    <property type="project" value="TreeGrafter"/>
</dbReference>
<evidence type="ECO:0000256" key="3">
    <source>
        <dbReference type="ARBA" id="ARBA00022729"/>
    </source>
</evidence>
<dbReference type="SUPFAM" id="SSF50692">
    <property type="entry name" value="ADC-like"/>
    <property type="match status" value="1"/>
</dbReference>
<dbReference type="Gene3D" id="2.40.40.20">
    <property type="match status" value="1"/>
</dbReference>
<dbReference type="AlphaFoldDB" id="A0A9D2GU27"/>
<comment type="caution">
    <text evidence="8">The sequence shown here is derived from an EMBL/GenBank/DDBJ whole genome shotgun (WGS) entry which is preliminary data.</text>
</comment>
<protein>
    <submittedName>
        <fullName evidence="8">Molybdopterin-dependent oxidoreductase</fullName>
    </submittedName>
</protein>
<name>A0A9D2GU27_9BACT</name>
<dbReference type="InterPro" id="IPR006963">
    <property type="entry name" value="Mopterin_OxRdtase_4Fe-4S_dom"/>
</dbReference>
<dbReference type="EMBL" id="DXAQ01000133">
    <property type="protein sequence ID" value="HIZ90063.1"/>
    <property type="molecule type" value="Genomic_DNA"/>
</dbReference>
<dbReference type="GO" id="GO:0030151">
    <property type="term" value="F:molybdenum ion binding"/>
    <property type="evidence" value="ECO:0007669"/>
    <property type="project" value="TreeGrafter"/>
</dbReference>
<dbReference type="SUPFAM" id="SSF53706">
    <property type="entry name" value="Formate dehydrogenase/DMSO reductase, domains 1-3"/>
    <property type="match status" value="1"/>
</dbReference>
<evidence type="ECO:0000313" key="9">
    <source>
        <dbReference type="Proteomes" id="UP000824176"/>
    </source>
</evidence>
<sequence>MGKDNNVLKTLDSLSVSRRSFMKGLAAAGALGAVAGCSNTDDNSGIYLGSGSTEGNLSGSDFANPKIYYAGCVHNCGTGVRCVSKIHVVNGRIVRVTSDESDIAYDGSYRNKEQYNDSRALTCPKGRSYKYRVHHPGRLQYVLKQTKQRGDVTGFIRISPEQAMKEIAQKYRAVYTKYGAGAIYNTYGTSSSYGGTFSRPSAARSALTSVGKTRSAFSDYSYHQYNYANPLTGHPDIGGPYSKTNNIGANFHAMAGGAIKNLVSWGSNVLSTNNSVSYGYIRAVEYLKNNNGKAYFIGPEFTDTGVVCHTEWVKLRNYTDAALIMAMFYHMLTNTFDLTTGELRSNPMLDIDYLDTCVYGFFNSPAYYVNEETGEISLQQQAGWTKINEVPAGRSLADYVLGSDAAYLQNVTYENGSTYTAKQFGTSKRFGTGCTYPKGTDTVGNTSEYQYKNDFNTPKTPEWASKITGVPVEKIIELAELYANPNNDVLTEWCGGFQKQENGVMNVFALSALLVVCKTFGKWGGGMYGPWASTILDESGSGNVGTTGDTEFLSLRNVTSGSAGISAASQPTASVSCTQWFNGIKFAFKVELQQGGYTGANIPDWDFTNGPRYSNDDAGVKAGLVWKRDEKGSILTYTDTETGFEYYDFEGRDESGSGNHTPVYAGTRMIISASGGIPLNQHSNTNDTAAMYKALPISGDATNADTFCLVTFDIYMSPTARFADYVIPSTVALEAADTMSIGGETTYRPAVVEPKGDAKSGWEWAYLAYKAQVELGEFAGATIPSNAHTNYVKSIDGNYRDIQSIADEVLDAAIADPASRFYGMTKDEVYASQYVPRANTEETKTQDPYKTDNSGKIRKNLESYLTSENRGTQPFIYTTFGDNATNNSFGAEVYSSVRATDSTVAGGIADRPNFSGKMHVYNEAAVWDYEHRLSKYHGWLPKEERGQSNKDREGDMIVYPIPMYIAFEDCFKESYDGFSGGKNESFFQSTGKNKPLTMSTTHDRYRVHSTHAENPLMRELNHRVVGGGWASGNDWKEFAVMPQTEIDVQASVSVTPMLSSAIYNRKAETASWHEIWKSTEDAAERGIADGDLCLVENPIGKVRVIARVSNRVMKGHLNLHQGSWYDPNPADSIDDGGCANTLISSHPSRYDRGNAQQFAYVKISKTGYDLI</sequence>
<dbReference type="PANTHER" id="PTHR43742:SF3">
    <property type="entry name" value="DIMETHYL SULFOXIDE REDUCTASE DMSA"/>
    <property type="match status" value="1"/>
</dbReference>
<dbReference type="InterPro" id="IPR006657">
    <property type="entry name" value="MoPterin_dinucl-bd_dom"/>
</dbReference>
<keyword evidence="2" id="KW-0479">Metal-binding</keyword>
<evidence type="ECO:0000256" key="4">
    <source>
        <dbReference type="ARBA" id="ARBA00023002"/>
    </source>
</evidence>